<feature type="domain" description="Peptidase C51" evidence="2">
    <location>
        <begin position="43"/>
        <end position="126"/>
    </location>
</feature>
<dbReference type="AlphaFoldDB" id="A0A1G8TEK9"/>
<feature type="compositionally biased region" description="Basic residues" evidence="1">
    <location>
        <begin position="572"/>
        <end position="589"/>
    </location>
</feature>
<proteinExistence type="predicted"/>
<sequence>MPEIKKFIDLLESQLGYREKGDAYTKFGHWYGRHVESDAAFTSAPWCDMYISWAAYKLGYEKWIGQFAWTVEHAKWFKKQGAWGKKPEVGAIVFYDWGGTHDIDRIDHVGVVTKVKAGRIHTVEGNVDGGVAKRKERDSSKVVGYGYPERVKERLEKKQKKAGQRDGTIQVPEESLASLIPRPQTGRAASTSRLDSLGVAKHDPSGRGQDPTTSRPSDDRTDGRAEPRTGSKDRAGQPPTDTRITGKTPADPPARTHLPADSLAQSSSAAQGTPGLYAAHGPAGAKGPATGHGPARPQAPAADGGHDLAAPQGAAARQGAGAPDAAGPAPREGAHPEPGSGPSSVRDGEGRAGATSADAAKKGKHAKPTTADTTAAIAEPLPADADASATGPLPIIDSPTLIGSTLVAALTLIAVAKTRRLRLSAAVAAVTGPRTSASRAAHRRRRRPADRRLRRLLEFTTTPELLRSLDAATSTVSAQAATAQPPAFRAPARLRTAAQLEAVASLEAASAAVSLEVLASGGPAPSGVVPVPRPAPRTEPTAASMTFAGSHRAPRAASGDGLRREGREGVRRSRARHAARGGGARHARHRDFPYETRPFDLATDGAPAAPQRHNHAGHPTVPAAPQGRDHAGHAAHGLLAAPTGHHLADHPTGHPADRPAHHPIDQPGRRSGRHSTGGAFTPAFARDPYEPGFDRSRYAFTDDTGPLEVVLDTGPLRPVVDTGAFERVVIPAATSAFDAFNPPRRGRGDILDTPDLSDLVEQTAAYRGRRRRRASDERPAFADLAPRGRRHRTAPRLDAHGDLVGAATHTPGRHRA</sequence>
<keyword evidence="4" id="KW-1185">Reference proteome</keyword>
<feature type="region of interest" description="Disordered" evidence="1">
    <location>
        <begin position="546"/>
        <end position="630"/>
    </location>
</feature>
<reference evidence="3 4" key="1">
    <citation type="submission" date="2016-10" db="EMBL/GenBank/DDBJ databases">
        <authorList>
            <person name="de Groot N.N."/>
        </authorList>
    </citation>
    <scope>NUCLEOTIDE SEQUENCE [LARGE SCALE GENOMIC DNA]</scope>
    <source>
        <strain evidence="3 4">CGMCC 4.5681</strain>
    </source>
</reference>
<dbReference type="SUPFAM" id="SSF54001">
    <property type="entry name" value="Cysteine proteinases"/>
    <property type="match status" value="1"/>
</dbReference>
<evidence type="ECO:0000256" key="1">
    <source>
        <dbReference type="SAM" id="MobiDB-lite"/>
    </source>
</evidence>
<dbReference type="InterPro" id="IPR038765">
    <property type="entry name" value="Papain-like_cys_pep_sf"/>
</dbReference>
<dbReference type="EMBL" id="FNFB01000001">
    <property type="protein sequence ID" value="SDJ39863.1"/>
    <property type="molecule type" value="Genomic_DNA"/>
</dbReference>
<organism evidence="3 4">
    <name type="scientific">Nonomuraea maritima</name>
    <dbReference type="NCBI Taxonomy" id="683260"/>
    <lineage>
        <taxon>Bacteria</taxon>
        <taxon>Bacillati</taxon>
        <taxon>Actinomycetota</taxon>
        <taxon>Actinomycetes</taxon>
        <taxon>Streptosporangiales</taxon>
        <taxon>Streptosporangiaceae</taxon>
        <taxon>Nonomuraea</taxon>
    </lineage>
</organism>
<feature type="compositionally biased region" description="Basic and acidic residues" evidence="1">
    <location>
        <begin position="216"/>
        <end position="235"/>
    </location>
</feature>
<dbReference type="InterPro" id="IPR007921">
    <property type="entry name" value="CHAP_dom"/>
</dbReference>
<dbReference type="RefSeq" id="WP_090759374.1">
    <property type="nucleotide sequence ID" value="NZ_FNFB01000001.1"/>
</dbReference>
<feature type="region of interest" description="Disordered" evidence="1">
    <location>
        <begin position="153"/>
        <end position="370"/>
    </location>
</feature>
<feature type="region of interest" description="Disordered" evidence="1">
    <location>
        <begin position="643"/>
        <end position="688"/>
    </location>
</feature>
<dbReference type="Pfam" id="PF05257">
    <property type="entry name" value="CHAP"/>
    <property type="match status" value="1"/>
</dbReference>
<feature type="compositionally biased region" description="Low complexity" evidence="1">
    <location>
        <begin position="260"/>
        <end position="271"/>
    </location>
</feature>
<evidence type="ECO:0000313" key="4">
    <source>
        <dbReference type="Proteomes" id="UP000198683"/>
    </source>
</evidence>
<accession>A0A1G8TEK9</accession>
<feature type="compositionally biased region" description="Basic and acidic residues" evidence="1">
    <location>
        <begin position="561"/>
        <end position="571"/>
    </location>
</feature>
<name>A0A1G8TEK9_9ACTN</name>
<gene>
    <name evidence="3" type="ORF">SAMN05421874_101686</name>
</gene>
<evidence type="ECO:0000259" key="2">
    <source>
        <dbReference type="Pfam" id="PF05257"/>
    </source>
</evidence>
<feature type="compositionally biased region" description="Low complexity" evidence="1">
    <location>
        <begin position="278"/>
        <end position="295"/>
    </location>
</feature>
<protein>
    <submittedName>
        <fullName evidence="3">CHAP domain-containing protein</fullName>
    </submittedName>
</protein>
<dbReference type="Proteomes" id="UP000198683">
    <property type="component" value="Unassembled WGS sequence"/>
</dbReference>
<dbReference type="Gene3D" id="3.90.1720.10">
    <property type="entry name" value="endopeptidase domain like (from Nostoc punctiforme)"/>
    <property type="match status" value="1"/>
</dbReference>
<feature type="compositionally biased region" description="Basic and acidic residues" evidence="1">
    <location>
        <begin position="646"/>
        <end position="668"/>
    </location>
</feature>
<dbReference type="STRING" id="683260.SAMN05421874_101686"/>
<feature type="compositionally biased region" description="Low complexity" evidence="1">
    <location>
        <begin position="309"/>
        <end position="331"/>
    </location>
</feature>
<feature type="region of interest" description="Disordered" evidence="1">
    <location>
        <begin position="766"/>
        <end position="816"/>
    </location>
</feature>
<dbReference type="OrthoDB" id="5124837at2"/>
<evidence type="ECO:0000313" key="3">
    <source>
        <dbReference type="EMBL" id="SDJ39863.1"/>
    </source>
</evidence>